<accession>X1S2P8</accession>
<sequence length="102" mass="11691">MTERFIPMPAHDPQLKDRALGMAVLVIDKKSLERIPAGHAQITFQWNGGTRTWRIEGVLEPQSAFLDTKHNWQTYDEGLPQGQGEAILRFLDWVQSFTLDVE</sequence>
<dbReference type="EMBL" id="BARW01007416">
    <property type="protein sequence ID" value="GAI87322.1"/>
    <property type="molecule type" value="Genomic_DNA"/>
</dbReference>
<name>X1S2P8_9ZZZZ</name>
<comment type="caution">
    <text evidence="1">The sequence shown here is derived from an EMBL/GenBank/DDBJ whole genome shotgun (WGS) entry which is preliminary data.</text>
</comment>
<proteinExistence type="predicted"/>
<reference evidence="1" key="1">
    <citation type="journal article" date="2014" name="Front. Microbiol.">
        <title>High frequency of phylogenetically diverse reductive dehalogenase-homologous genes in deep subseafloor sedimentary metagenomes.</title>
        <authorList>
            <person name="Kawai M."/>
            <person name="Futagami T."/>
            <person name="Toyoda A."/>
            <person name="Takaki Y."/>
            <person name="Nishi S."/>
            <person name="Hori S."/>
            <person name="Arai W."/>
            <person name="Tsubouchi T."/>
            <person name="Morono Y."/>
            <person name="Uchiyama I."/>
            <person name="Ito T."/>
            <person name="Fujiyama A."/>
            <person name="Inagaki F."/>
            <person name="Takami H."/>
        </authorList>
    </citation>
    <scope>NUCLEOTIDE SEQUENCE</scope>
    <source>
        <strain evidence="1">Expedition CK06-06</strain>
    </source>
</reference>
<evidence type="ECO:0000313" key="1">
    <source>
        <dbReference type="EMBL" id="GAI87322.1"/>
    </source>
</evidence>
<gene>
    <name evidence="1" type="ORF">S12H4_15444</name>
</gene>
<organism evidence="1">
    <name type="scientific">marine sediment metagenome</name>
    <dbReference type="NCBI Taxonomy" id="412755"/>
    <lineage>
        <taxon>unclassified sequences</taxon>
        <taxon>metagenomes</taxon>
        <taxon>ecological metagenomes</taxon>
    </lineage>
</organism>
<dbReference type="AlphaFoldDB" id="X1S2P8"/>
<protein>
    <submittedName>
        <fullName evidence="1">Uncharacterized protein</fullName>
    </submittedName>
</protein>